<dbReference type="SUPFAM" id="SSF50800">
    <property type="entry name" value="PK beta-barrel domain-like"/>
    <property type="match status" value="1"/>
</dbReference>
<dbReference type="STRING" id="155974.SAMN04487818_10181"/>
<dbReference type="PROSITE" id="PS51340">
    <property type="entry name" value="MOSC"/>
    <property type="match status" value="1"/>
</dbReference>
<dbReference type="InterPro" id="IPR011037">
    <property type="entry name" value="Pyrv_Knase-like_insert_dom_sf"/>
</dbReference>
<feature type="chain" id="PRO_5011669247" description="MOSC domain-containing protein" evidence="1">
    <location>
        <begin position="23"/>
        <end position="166"/>
    </location>
</feature>
<name>A0A1H9K9R2_9PSEU</name>
<keyword evidence="1" id="KW-0732">Signal</keyword>
<dbReference type="AlphaFoldDB" id="A0A1H9K9R2"/>
<evidence type="ECO:0000256" key="1">
    <source>
        <dbReference type="SAM" id="SignalP"/>
    </source>
</evidence>
<dbReference type="GO" id="GO:0030151">
    <property type="term" value="F:molybdenum ion binding"/>
    <property type="evidence" value="ECO:0007669"/>
    <property type="project" value="InterPro"/>
</dbReference>
<accession>A0A1H9K9R2</accession>
<reference evidence="4" key="1">
    <citation type="submission" date="2016-10" db="EMBL/GenBank/DDBJ databases">
        <authorList>
            <person name="Varghese N."/>
            <person name="Submissions S."/>
        </authorList>
    </citation>
    <scope>NUCLEOTIDE SEQUENCE [LARGE SCALE GENOMIC DNA]</scope>
    <source>
        <strain evidence="4">DSM 44260</strain>
    </source>
</reference>
<protein>
    <recommendedName>
        <fullName evidence="2">MOSC domain-containing protein</fullName>
    </recommendedName>
</protein>
<keyword evidence="4" id="KW-1185">Reference proteome</keyword>
<organism evidence="3 4">
    <name type="scientific">Actinokineospora terrae</name>
    <dbReference type="NCBI Taxonomy" id="155974"/>
    <lineage>
        <taxon>Bacteria</taxon>
        <taxon>Bacillati</taxon>
        <taxon>Actinomycetota</taxon>
        <taxon>Actinomycetes</taxon>
        <taxon>Pseudonocardiales</taxon>
        <taxon>Pseudonocardiaceae</taxon>
        <taxon>Actinokineospora</taxon>
    </lineage>
</organism>
<gene>
    <name evidence="3" type="ORF">SAMN04487818_10181</name>
</gene>
<dbReference type="GO" id="GO:0003824">
    <property type="term" value="F:catalytic activity"/>
    <property type="evidence" value="ECO:0007669"/>
    <property type="project" value="InterPro"/>
</dbReference>
<dbReference type="EMBL" id="FOGI01000001">
    <property type="protein sequence ID" value="SEQ95812.1"/>
    <property type="molecule type" value="Genomic_DNA"/>
</dbReference>
<evidence type="ECO:0000259" key="2">
    <source>
        <dbReference type="PROSITE" id="PS51340"/>
    </source>
</evidence>
<evidence type="ECO:0000313" key="3">
    <source>
        <dbReference type="EMBL" id="SEQ95812.1"/>
    </source>
</evidence>
<dbReference type="InterPro" id="IPR005302">
    <property type="entry name" value="MoCF_Sase_C"/>
</dbReference>
<feature type="signal peptide" evidence="1">
    <location>
        <begin position="1"/>
        <end position="22"/>
    </location>
</feature>
<sequence>MRLARLVGMVEVIALMVSAVHAYEGRPTEPPRPDPEPVSRSEVRVRAGLGIVGDRYFNQPAHRAASVTFFAAESLPAGDPLLTRRNVIVRGIDVDLLARDRADFSLDTGDGPVRFRAHTAATPCRWLDTVLAPGTAKALRGLSGARCTPLDDGTLRVGAAAFTRLT</sequence>
<dbReference type="Proteomes" id="UP000199051">
    <property type="component" value="Unassembled WGS sequence"/>
</dbReference>
<dbReference type="GO" id="GO:0030170">
    <property type="term" value="F:pyridoxal phosphate binding"/>
    <property type="evidence" value="ECO:0007669"/>
    <property type="project" value="InterPro"/>
</dbReference>
<feature type="domain" description="MOSC" evidence="2">
    <location>
        <begin position="37"/>
        <end position="164"/>
    </location>
</feature>
<evidence type="ECO:0000313" key="4">
    <source>
        <dbReference type="Proteomes" id="UP000199051"/>
    </source>
</evidence>
<proteinExistence type="predicted"/>